<protein>
    <submittedName>
        <fullName evidence="5">UDP-glucoronosyl and UDP-glucosyl transferase</fullName>
    </submittedName>
</protein>
<evidence type="ECO:0000313" key="6">
    <source>
        <dbReference type="Proteomes" id="UP001458880"/>
    </source>
</evidence>
<evidence type="ECO:0000256" key="2">
    <source>
        <dbReference type="ARBA" id="ARBA00022676"/>
    </source>
</evidence>
<keyword evidence="4" id="KW-0732">Signal</keyword>
<sequence>MFVFRIHSHLTLVNLLIVSSIAITCADCYRILGIFPHSGKSHFHVFEPLLLQLANKGHEVTVISYFPQKNPPASYYDVSLVGTTPALTNMIPFGMMGGGTLARLTHLLDLAYFTGHACENTFKSQEFNAFIQRQEKYDIVLTEFFTPHCLIGLMQNTGGSLVGLTSSFMLPWSNDYVANPDNPAFLPSVFIGCSDSMNFWERTMNVIFYVWSRGIYHVLMYRPANKEAKAKIDASLPDLNEFLYNASLILVNVHHSLHPSKPLMPSVIEVGGMHIGEVKTLPSMNCVSLYEILGIFPHSGKSHYEVFQPIFLELAKRGHNITMISHFPQENPIENYHDISLIGTSEALVNTLPFGCFGSFTNHLCEKGLNSEQLQDFMKEQRKYDIVITELFTTNCFIGLMHITGGSLIGLTSGGVIPWITDFVATSDNPSYIPSLMIGLSSNMNFVERLVNTLSYVISKIGFIIWIDWQANDYAKKYINPNISELNNFVYNISLLLVNVHHTLHGPRPHVPGVVEVGGMHIMDKKQLPQVK</sequence>
<dbReference type="Pfam" id="PF00201">
    <property type="entry name" value="UDPGT"/>
    <property type="match status" value="2"/>
</dbReference>
<comment type="similarity">
    <text evidence="1">Belongs to the UDP-glycosyltransferase family.</text>
</comment>
<organism evidence="5 6">
    <name type="scientific">Popillia japonica</name>
    <name type="common">Japanese beetle</name>
    <dbReference type="NCBI Taxonomy" id="7064"/>
    <lineage>
        <taxon>Eukaryota</taxon>
        <taxon>Metazoa</taxon>
        <taxon>Ecdysozoa</taxon>
        <taxon>Arthropoda</taxon>
        <taxon>Hexapoda</taxon>
        <taxon>Insecta</taxon>
        <taxon>Pterygota</taxon>
        <taxon>Neoptera</taxon>
        <taxon>Endopterygota</taxon>
        <taxon>Coleoptera</taxon>
        <taxon>Polyphaga</taxon>
        <taxon>Scarabaeiformia</taxon>
        <taxon>Scarabaeidae</taxon>
        <taxon>Rutelinae</taxon>
        <taxon>Popillia</taxon>
    </lineage>
</organism>
<accession>A0AAW1LFD0</accession>
<proteinExistence type="inferred from homology"/>
<keyword evidence="6" id="KW-1185">Reference proteome</keyword>
<name>A0AAW1LFD0_POPJA</name>
<feature type="signal peptide" evidence="4">
    <location>
        <begin position="1"/>
        <end position="26"/>
    </location>
</feature>
<gene>
    <name evidence="5" type="ORF">QE152_g13331</name>
</gene>
<dbReference type="SUPFAM" id="SSF53756">
    <property type="entry name" value="UDP-Glycosyltransferase/glycogen phosphorylase"/>
    <property type="match status" value="2"/>
</dbReference>
<dbReference type="EMBL" id="JASPKY010000126">
    <property type="protein sequence ID" value="KAK9731814.1"/>
    <property type="molecule type" value="Genomic_DNA"/>
</dbReference>
<reference evidence="5 6" key="1">
    <citation type="journal article" date="2024" name="BMC Genomics">
        <title>De novo assembly and annotation of Popillia japonica's genome with initial clues to its potential as an invasive pest.</title>
        <authorList>
            <person name="Cucini C."/>
            <person name="Boschi S."/>
            <person name="Funari R."/>
            <person name="Cardaioli E."/>
            <person name="Iannotti N."/>
            <person name="Marturano G."/>
            <person name="Paoli F."/>
            <person name="Bruttini M."/>
            <person name="Carapelli A."/>
            <person name="Frati F."/>
            <person name="Nardi F."/>
        </authorList>
    </citation>
    <scope>NUCLEOTIDE SEQUENCE [LARGE SCALE GENOMIC DNA]</scope>
    <source>
        <strain evidence="5">DMR45628</strain>
    </source>
</reference>
<evidence type="ECO:0000256" key="4">
    <source>
        <dbReference type="SAM" id="SignalP"/>
    </source>
</evidence>
<evidence type="ECO:0000256" key="3">
    <source>
        <dbReference type="ARBA" id="ARBA00022679"/>
    </source>
</evidence>
<dbReference type="InterPro" id="IPR050271">
    <property type="entry name" value="UDP-glycosyltransferase"/>
</dbReference>
<comment type="caution">
    <text evidence="5">The sequence shown here is derived from an EMBL/GenBank/DDBJ whole genome shotgun (WGS) entry which is preliminary data.</text>
</comment>
<evidence type="ECO:0000256" key="1">
    <source>
        <dbReference type="ARBA" id="ARBA00009995"/>
    </source>
</evidence>
<keyword evidence="3 5" id="KW-0808">Transferase</keyword>
<evidence type="ECO:0000313" key="5">
    <source>
        <dbReference type="EMBL" id="KAK9731814.1"/>
    </source>
</evidence>
<dbReference type="AlphaFoldDB" id="A0AAW1LFD0"/>
<dbReference type="GO" id="GO:0008194">
    <property type="term" value="F:UDP-glycosyltransferase activity"/>
    <property type="evidence" value="ECO:0007669"/>
    <property type="project" value="InterPro"/>
</dbReference>
<dbReference type="PANTHER" id="PTHR48043">
    <property type="entry name" value="EG:EG0003.4 PROTEIN-RELATED"/>
    <property type="match status" value="1"/>
</dbReference>
<dbReference type="PANTHER" id="PTHR48043:SF159">
    <property type="entry name" value="EG:EG0003.4 PROTEIN-RELATED"/>
    <property type="match status" value="1"/>
</dbReference>
<dbReference type="InterPro" id="IPR002213">
    <property type="entry name" value="UDP_glucos_trans"/>
</dbReference>
<dbReference type="Proteomes" id="UP001458880">
    <property type="component" value="Unassembled WGS sequence"/>
</dbReference>
<keyword evidence="2" id="KW-0328">Glycosyltransferase</keyword>
<feature type="chain" id="PRO_5043430171" evidence="4">
    <location>
        <begin position="27"/>
        <end position="532"/>
    </location>
</feature>